<evidence type="ECO:0008006" key="3">
    <source>
        <dbReference type="Google" id="ProtNLM"/>
    </source>
</evidence>
<evidence type="ECO:0000313" key="1">
    <source>
        <dbReference type="EMBL" id="KDR73273.1"/>
    </source>
</evidence>
<organism evidence="1 2">
    <name type="scientific">Galerina marginata (strain CBS 339.88)</name>
    <dbReference type="NCBI Taxonomy" id="685588"/>
    <lineage>
        <taxon>Eukaryota</taxon>
        <taxon>Fungi</taxon>
        <taxon>Dikarya</taxon>
        <taxon>Basidiomycota</taxon>
        <taxon>Agaricomycotina</taxon>
        <taxon>Agaricomycetes</taxon>
        <taxon>Agaricomycetidae</taxon>
        <taxon>Agaricales</taxon>
        <taxon>Agaricineae</taxon>
        <taxon>Strophariaceae</taxon>
        <taxon>Galerina</taxon>
    </lineage>
</organism>
<dbReference type="HOGENOM" id="CLU_1175495_0_0_1"/>
<protein>
    <recommendedName>
        <fullName evidence="3">MYND-type domain-containing protein</fullName>
    </recommendedName>
</protein>
<dbReference type="EMBL" id="KL142386">
    <property type="protein sequence ID" value="KDR73273.1"/>
    <property type="molecule type" value="Genomic_DNA"/>
</dbReference>
<sequence length="236" mass="26380">MLGNMPGPRTEVAGLYSSILHKVVLFDGRSTTTPCWSGKHNLAFSYFADTFICDLGDEYARVHCPHIPDVETEGMRWRQVLTRGFPTYRVGGSLVEDPVSGKIFLFSGSIQMEFLPFDVKGITKSFADIWELRIDLSGENFDAVDIEDEARTAKAGPWQMCFSCGSLGSWKKCGGSCSGRAFFCGHDCLGEGWKEHKKGLQLSKDQVTNNYQYITFYLSSSFDKCWFGVNLSGCYI</sequence>
<accession>A0A067T2L8</accession>
<evidence type="ECO:0000313" key="2">
    <source>
        <dbReference type="Proteomes" id="UP000027222"/>
    </source>
</evidence>
<keyword evidence="2" id="KW-1185">Reference proteome</keyword>
<dbReference type="Proteomes" id="UP000027222">
    <property type="component" value="Unassembled WGS sequence"/>
</dbReference>
<dbReference type="OrthoDB" id="3034859at2759"/>
<name>A0A067T2L8_GALM3</name>
<proteinExistence type="predicted"/>
<reference evidence="2" key="1">
    <citation type="journal article" date="2014" name="Proc. Natl. Acad. Sci. U.S.A.">
        <title>Extensive sampling of basidiomycete genomes demonstrates inadequacy of the white-rot/brown-rot paradigm for wood decay fungi.</title>
        <authorList>
            <person name="Riley R."/>
            <person name="Salamov A.A."/>
            <person name="Brown D.W."/>
            <person name="Nagy L.G."/>
            <person name="Floudas D."/>
            <person name="Held B.W."/>
            <person name="Levasseur A."/>
            <person name="Lombard V."/>
            <person name="Morin E."/>
            <person name="Otillar R."/>
            <person name="Lindquist E.A."/>
            <person name="Sun H."/>
            <person name="LaButti K.M."/>
            <person name="Schmutz J."/>
            <person name="Jabbour D."/>
            <person name="Luo H."/>
            <person name="Baker S.E."/>
            <person name="Pisabarro A.G."/>
            <person name="Walton J.D."/>
            <person name="Blanchette R.A."/>
            <person name="Henrissat B."/>
            <person name="Martin F."/>
            <person name="Cullen D."/>
            <person name="Hibbett D.S."/>
            <person name="Grigoriev I.V."/>
        </authorList>
    </citation>
    <scope>NUCLEOTIDE SEQUENCE [LARGE SCALE GENOMIC DNA]</scope>
    <source>
        <strain evidence="2">CBS 339.88</strain>
    </source>
</reference>
<gene>
    <name evidence="1" type="ORF">GALMADRAFT_727955</name>
</gene>
<dbReference type="AlphaFoldDB" id="A0A067T2L8"/>